<dbReference type="OrthoDB" id="2375554at2"/>
<sequence length="205" mass="23534">MDFIIDWITQIILFLLLAMVIELILPNSDMKKYINMVVGLLLILIFLQPLFQLFKVDVEDIITSAVPALDTTREEEMMKNSIELKKSEIQASQDAYVLEEMAVQMINQVKEGLSKEYDVAIIDITFQFEGVKQPEMENLEKINVMLGQSKSNQADDGAVEDIVIDLDKNEETEQLTPDTEKIKMYLSEQWQLDNQLITILWEGGV</sequence>
<organism evidence="2 3">
    <name type="scientific">Aquibacillus halophilus</name>
    <dbReference type="NCBI Taxonomy" id="930132"/>
    <lineage>
        <taxon>Bacteria</taxon>
        <taxon>Bacillati</taxon>
        <taxon>Bacillota</taxon>
        <taxon>Bacilli</taxon>
        <taxon>Bacillales</taxon>
        <taxon>Bacillaceae</taxon>
        <taxon>Aquibacillus</taxon>
    </lineage>
</organism>
<accession>A0A6A8DPH1</accession>
<dbReference type="Proteomes" id="UP000799092">
    <property type="component" value="Unassembled WGS sequence"/>
</dbReference>
<dbReference type="RefSeq" id="WP_153736783.1">
    <property type="nucleotide sequence ID" value="NZ_WJNG01000007.1"/>
</dbReference>
<name>A0A6A8DPH1_9BACI</name>
<keyword evidence="1" id="KW-1133">Transmembrane helix</keyword>
<reference evidence="2" key="1">
    <citation type="submission" date="2019-11" db="EMBL/GenBank/DDBJ databases">
        <authorList>
            <person name="Li J."/>
        </authorList>
    </citation>
    <scope>NUCLEOTIDE SEQUENCE</scope>
    <source>
        <strain evidence="2">B6B</strain>
    </source>
</reference>
<protein>
    <submittedName>
        <fullName evidence="2">Stage III sporulation protein AF</fullName>
    </submittedName>
</protein>
<comment type="caution">
    <text evidence="2">The sequence shown here is derived from an EMBL/GenBank/DDBJ whole genome shotgun (WGS) entry which is preliminary data.</text>
</comment>
<dbReference type="Pfam" id="PF09581">
    <property type="entry name" value="Spore_III_AF"/>
    <property type="match status" value="1"/>
</dbReference>
<evidence type="ECO:0000313" key="2">
    <source>
        <dbReference type="EMBL" id="MRH43162.1"/>
    </source>
</evidence>
<dbReference type="EMBL" id="WJNG01000007">
    <property type="protein sequence ID" value="MRH43162.1"/>
    <property type="molecule type" value="Genomic_DNA"/>
</dbReference>
<keyword evidence="1" id="KW-0472">Membrane</keyword>
<dbReference type="AlphaFoldDB" id="A0A6A8DPH1"/>
<evidence type="ECO:0000313" key="3">
    <source>
        <dbReference type="Proteomes" id="UP000799092"/>
    </source>
</evidence>
<feature type="transmembrane region" description="Helical" evidence="1">
    <location>
        <begin position="33"/>
        <end position="51"/>
    </location>
</feature>
<dbReference type="NCBIfam" id="TIGR02896">
    <property type="entry name" value="spore_III_AF"/>
    <property type="match status" value="1"/>
</dbReference>
<gene>
    <name evidence="2" type="primary">spoIIIAF</name>
    <name evidence="2" type="ORF">GH741_10770</name>
</gene>
<evidence type="ECO:0000256" key="1">
    <source>
        <dbReference type="SAM" id="Phobius"/>
    </source>
</evidence>
<feature type="transmembrane region" description="Helical" evidence="1">
    <location>
        <begin position="7"/>
        <end position="26"/>
    </location>
</feature>
<proteinExistence type="predicted"/>
<dbReference type="InterPro" id="IPR014245">
    <property type="entry name" value="Spore_III_AF"/>
</dbReference>
<keyword evidence="3" id="KW-1185">Reference proteome</keyword>
<keyword evidence="1" id="KW-0812">Transmembrane</keyword>